<keyword evidence="3" id="KW-0732">Signal</keyword>
<feature type="compositionally biased region" description="Polar residues" evidence="1">
    <location>
        <begin position="404"/>
        <end position="413"/>
    </location>
</feature>
<proteinExistence type="predicted"/>
<dbReference type="OrthoDB" id="5970528at2759"/>
<protein>
    <submittedName>
        <fullName evidence="5">CLUMA_CG015194, isoform A</fullName>
    </submittedName>
</protein>
<evidence type="ECO:0000256" key="2">
    <source>
        <dbReference type="SAM" id="Phobius"/>
    </source>
</evidence>
<organism evidence="5 6">
    <name type="scientific">Clunio marinus</name>
    <dbReference type="NCBI Taxonomy" id="568069"/>
    <lineage>
        <taxon>Eukaryota</taxon>
        <taxon>Metazoa</taxon>
        <taxon>Ecdysozoa</taxon>
        <taxon>Arthropoda</taxon>
        <taxon>Hexapoda</taxon>
        <taxon>Insecta</taxon>
        <taxon>Pterygota</taxon>
        <taxon>Neoptera</taxon>
        <taxon>Endopterygota</taxon>
        <taxon>Diptera</taxon>
        <taxon>Nematocera</taxon>
        <taxon>Chironomoidea</taxon>
        <taxon>Chironomidae</taxon>
        <taxon>Clunio</taxon>
    </lineage>
</organism>
<evidence type="ECO:0000313" key="6">
    <source>
        <dbReference type="Proteomes" id="UP000183832"/>
    </source>
</evidence>
<keyword evidence="6" id="KW-1185">Reference proteome</keyword>
<feature type="domain" description="SUEL-type lectin" evidence="4">
    <location>
        <begin position="172"/>
        <end position="267"/>
    </location>
</feature>
<evidence type="ECO:0000313" key="5">
    <source>
        <dbReference type="EMBL" id="CRL02534.1"/>
    </source>
</evidence>
<evidence type="ECO:0000256" key="1">
    <source>
        <dbReference type="SAM" id="MobiDB-lite"/>
    </source>
</evidence>
<reference evidence="5 6" key="1">
    <citation type="submission" date="2015-04" db="EMBL/GenBank/DDBJ databases">
        <authorList>
            <person name="Syromyatnikov M.Y."/>
            <person name="Popov V.N."/>
        </authorList>
    </citation>
    <scope>NUCLEOTIDE SEQUENCE [LARGE SCALE GENOMIC DNA]</scope>
</reference>
<feature type="domain" description="SUEL-type lectin" evidence="4">
    <location>
        <begin position="51"/>
        <end position="163"/>
    </location>
</feature>
<evidence type="ECO:0000259" key="4">
    <source>
        <dbReference type="PROSITE" id="PS50228"/>
    </source>
</evidence>
<dbReference type="EMBL" id="CVRI01000057">
    <property type="protein sequence ID" value="CRL02534.1"/>
    <property type="molecule type" value="Genomic_DNA"/>
</dbReference>
<dbReference type="GO" id="GO:0030246">
    <property type="term" value="F:carbohydrate binding"/>
    <property type="evidence" value="ECO:0007669"/>
    <property type="project" value="InterPro"/>
</dbReference>
<sequence>YGNKSRRKSFHFLFAFILILLPTCCYSEEKIVRVDPLALLSETLRTYTRTGCDHEPITLSCPRGTSISIDVAQYMPTSMENECVSTVTENIIQDGVVNAGTEIEIKAPEKCSWPNVLSYSLLQTVVEACQKKRHCKFLSSPKTLQGDPCPAVRKFVEISYKCRPYEFRSKVACENDVIQLMCNPYSRIAIYGASYGRTEYESLTCAQPTGGVKEDFEPCPPAPGTTETVMKICHGQRKCSLTADSGTFGKPCKPEMRMYLKVVYTCVPKKVLKDRFDTPPEPDEPHQNDVDHDHDELYDDDQFYKEPEAIPPEPKLQGDLAKERGTDIIPSIITVQSSSVRPPLRNRDDSSLEEHHERYYLYLIISVTIGVLLCLIIITGRIIIQKQHDDADESSKDEPKFHKSNTGETTITKGFSGDNICDMEGGDIDLTQPMGMSNLPVKNEKSSFNTYAPSLAPYVSIVPTSSSALLIRPPSAIQHQQQQQASSILIGSGGLNNNPSILTQSPSNLANLQFRTLPRQHLGVQRSVTSDSGTLVSVIPSPSSYMSGSIMGHHTIRRPTQSGLVESIPTSMSVNFYPRNPQLAINTSQHQQFFYG</sequence>
<dbReference type="PANTHER" id="PTHR46780">
    <property type="entry name" value="PROTEIN EVA-1"/>
    <property type="match status" value="1"/>
</dbReference>
<feature type="compositionally biased region" description="Basic and acidic residues" evidence="1">
    <location>
        <begin position="389"/>
        <end position="401"/>
    </location>
</feature>
<dbReference type="PROSITE" id="PS50228">
    <property type="entry name" value="SUEL_LECTIN"/>
    <property type="match status" value="2"/>
</dbReference>
<evidence type="ECO:0000256" key="3">
    <source>
        <dbReference type="SAM" id="SignalP"/>
    </source>
</evidence>
<dbReference type="CDD" id="cd22829">
    <property type="entry name" value="Gal_Rha_Lectin_EVA1_EVA1C_rpt2"/>
    <property type="match status" value="1"/>
</dbReference>
<dbReference type="CDD" id="cd22828">
    <property type="entry name" value="Gal_Rha_Lectin_EVA1_EVA1C_rpt1"/>
    <property type="match status" value="1"/>
</dbReference>
<keyword evidence="2" id="KW-1133">Transmembrane helix</keyword>
<keyword evidence="2" id="KW-0812">Transmembrane</keyword>
<feature type="non-terminal residue" evidence="5">
    <location>
        <position position="1"/>
    </location>
</feature>
<feature type="region of interest" description="Disordered" evidence="1">
    <location>
        <begin position="389"/>
        <end position="416"/>
    </location>
</feature>
<dbReference type="AlphaFoldDB" id="A0A1J1ITV0"/>
<dbReference type="Proteomes" id="UP000183832">
    <property type="component" value="Unassembled WGS sequence"/>
</dbReference>
<dbReference type="InterPro" id="IPR043159">
    <property type="entry name" value="Lectin_gal-bd_sf"/>
</dbReference>
<feature type="region of interest" description="Disordered" evidence="1">
    <location>
        <begin position="275"/>
        <end position="295"/>
    </location>
</feature>
<gene>
    <name evidence="5" type="ORF">CLUMA_CG015194</name>
</gene>
<keyword evidence="2" id="KW-0472">Membrane</keyword>
<accession>A0A1J1ITV0</accession>
<feature type="signal peptide" evidence="3">
    <location>
        <begin position="1"/>
        <end position="27"/>
    </location>
</feature>
<feature type="transmembrane region" description="Helical" evidence="2">
    <location>
        <begin position="359"/>
        <end position="378"/>
    </location>
</feature>
<dbReference type="Gene3D" id="2.60.120.740">
    <property type="match status" value="2"/>
</dbReference>
<dbReference type="InterPro" id="IPR000922">
    <property type="entry name" value="Lectin_gal-bd_dom"/>
</dbReference>
<feature type="chain" id="PRO_5012294824" evidence="3">
    <location>
        <begin position="28"/>
        <end position="596"/>
    </location>
</feature>
<dbReference type="Pfam" id="PF02140">
    <property type="entry name" value="SUEL_Lectin"/>
    <property type="match status" value="2"/>
</dbReference>
<name>A0A1J1ITV0_9DIPT</name>
<dbReference type="STRING" id="568069.A0A1J1ITV0"/>